<dbReference type="EMBL" id="BMKF01000002">
    <property type="protein sequence ID" value="GGB67992.1"/>
    <property type="molecule type" value="Genomic_DNA"/>
</dbReference>
<reference evidence="3" key="1">
    <citation type="journal article" date="2019" name="Int. J. Syst. Evol. Microbiol.">
        <title>The Global Catalogue of Microorganisms (GCM) 10K type strain sequencing project: providing services to taxonomists for standard genome sequencing and annotation.</title>
        <authorList>
            <consortium name="The Broad Institute Genomics Platform"/>
            <consortium name="The Broad Institute Genome Sequencing Center for Infectious Disease"/>
            <person name="Wu L."/>
            <person name="Ma J."/>
        </authorList>
    </citation>
    <scope>NUCLEOTIDE SEQUENCE [LARGE SCALE GENOMIC DNA]</scope>
    <source>
        <strain evidence="3">CGMCC 1.15928</strain>
    </source>
</reference>
<accession>A0ABQ1JFZ1</accession>
<dbReference type="InterPro" id="IPR025669">
    <property type="entry name" value="AAA_dom"/>
</dbReference>
<dbReference type="Pfam" id="PF13614">
    <property type="entry name" value="AAA_31"/>
    <property type="match status" value="1"/>
</dbReference>
<comment type="caution">
    <text evidence="2">The sequence shown here is derived from an EMBL/GenBank/DDBJ whole genome shotgun (WGS) entry which is preliminary data.</text>
</comment>
<protein>
    <recommendedName>
        <fullName evidence="1">AAA domain-containing protein</fullName>
    </recommendedName>
</protein>
<evidence type="ECO:0000259" key="1">
    <source>
        <dbReference type="Pfam" id="PF13614"/>
    </source>
</evidence>
<dbReference type="RefSeq" id="WP_084393060.1">
    <property type="nucleotide sequence ID" value="NZ_BMKF01000002.1"/>
</dbReference>
<dbReference type="InterPro" id="IPR027417">
    <property type="entry name" value="P-loop_NTPase"/>
</dbReference>
<dbReference type="InterPro" id="IPR050678">
    <property type="entry name" value="DNA_Partitioning_ATPase"/>
</dbReference>
<dbReference type="PANTHER" id="PTHR13696">
    <property type="entry name" value="P-LOOP CONTAINING NUCLEOSIDE TRIPHOSPHATE HYDROLASE"/>
    <property type="match status" value="1"/>
</dbReference>
<dbReference type="Proteomes" id="UP000628854">
    <property type="component" value="Unassembled WGS sequence"/>
</dbReference>
<organism evidence="2 3">
    <name type="scientific">Henriciella pelagia</name>
    <dbReference type="NCBI Taxonomy" id="1977912"/>
    <lineage>
        <taxon>Bacteria</taxon>
        <taxon>Pseudomonadati</taxon>
        <taxon>Pseudomonadota</taxon>
        <taxon>Alphaproteobacteria</taxon>
        <taxon>Hyphomonadales</taxon>
        <taxon>Hyphomonadaceae</taxon>
        <taxon>Henriciella</taxon>
    </lineage>
</organism>
<gene>
    <name evidence="2" type="ORF">GCM10011503_15850</name>
</gene>
<evidence type="ECO:0000313" key="3">
    <source>
        <dbReference type="Proteomes" id="UP000628854"/>
    </source>
</evidence>
<dbReference type="PANTHER" id="PTHR13696:SF52">
    <property type="entry name" value="PARA FAMILY PROTEIN CT_582"/>
    <property type="match status" value="1"/>
</dbReference>
<dbReference type="Gene3D" id="3.40.50.300">
    <property type="entry name" value="P-loop containing nucleotide triphosphate hydrolases"/>
    <property type="match status" value="1"/>
</dbReference>
<proteinExistence type="predicted"/>
<dbReference type="SUPFAM" id="SSF52540">
    <property type="entry name" value="P-loop containing nucleoside triphosphate hydrolases"/>
    <property type="match status" value="1"/>
</dbReference>
<sequence>MSASFIAVANLKGGVGKSTTTLMLADGMAYYYGANVLVVDFDPQANSSQMMLSERGVQMAYDQGKGVIKLLDQFAQDRPPNLADLILPNAVSLVELRKDEDRDERRGWISTLPAHPSLRFTEMHVEERLYSSGMRPSQLATRLKNHLAEALEPVEGLYDLILIDTPPYLSPLARAALMLADFYVTPTLADPVSIWGTKQFSDWVSENVCTDIAMKNYVVVTRFKNTRYARSAEQELREIYLADRMFGPTIPESVQVLQAMDRADVDSYNTMRGKYGNLRNDVKRLSESFTNFLATNTGSRLPELIRS</sequence>
<feature type="domain" description="AAA" evidence="1">
    <location>
        <begin position="5"/>
        <end position="204"/>
    </location>
</feature>
<name>A0ABQ1JFZ1_9PROT</name>
<keyword evidence="3" id="KW-1185">Reference proteome</keyword>
<dbReference type="CDD" id="cd02042">
    <property type="entry name" value="ParAB_family"/>
    <property type="match status" value="1"/>
</dbReference>
<evidence type="ECO:0000313" key="2">
    <source>
        <dbReference type="EMBL" id="GGB67992.1"/>
    </source>
</evidence>